<keyword evidence="3" id="KW-0808">Transferase</keyword>
<dbReference type="PANTHER" id="PTHR12558:SF13">
    <property type="entry name" value="CELL DIVISION CYCLE PROTEIN 27 HOMOLOG"/>
    <property type="match status" value="1"/>
</dbReference>
<gene>
    <name evidence="3" type="primary">rpoA_1</name>
    <name evidence="3" type="ORF">Pan189_00180</name>
</gene>
<dbReference type="SUPFAM" id="SSF48452">
    <property type="entry name" value="TPR-like"/>
    <property type="match status" value="1"/>
</dbReference>
<feature type="domain" description="RNA polymerase alpha subunit C-terminal" evidence="2">
    <location>
        <begin position="304"/>
        <end position="366"/>
    </location>
</feature>
<dbReference type="Pfam" id="PF13181">
    <property type="entry name" value="TPR_8"/>
    <property type="match status" value="1"/>
</dbReference>
<dbReference type="Proteomes" id="UP000317318">
    <property type="component" value="Chromosome"/>
</dbReference>
<dbReference type="Pfam" id="PF03118">
    <property type="entry name" value="RNA_pol_A_CTD"/>
    <property type="match status" value="2"/>
</dbReference>
<sequence length="463" mass="51383">MDMDTDLSQDPSIAARDMAARAAVANNQIDVKELLLGTSSLTPELVKDLERAISGYQVVEVRQNLAELDPRASKGGSDRDRAVAGVVHHMLGRHEDADHYLSGVAGDPIALFHHAEALVALRRYSDASKRYEDAATAGYDGVHCQLSRAGAARLQGQLDEADEILTSTAKQGGATRAEYCYQRACILADRGDTYGAIEYFERAVDMDAKHSGALFRLAGLNDLMGNDDEAIHLYERSLSKPPLFLGALLNLGLLYEDRENYSAAAYCFRRVLEVYPNHERARLFLKDIDAVGDMYYDEEAARQQRELENVMRIPVTDFELSARARNCLERAGIDSLGDLTKVTEAELLAGKNFGETSLTEIKELLNQRGLRIGQEVKLDVPQKSYFQADDLSPQERATMERPVTDLNLSVRARKCLSRLGLSTLGELCQRTGDELMSVRNFGVTSLNEIRQKLTEFGISLRND</sequence>
<accession>A0A517QVJ6</accession>
<keyword evidence="1" id="KW-0802">TPR repeat</keyword>
<dbReference type="KEGG" id="svp:Pan189_00180"/>
<dbReference type="Pfam" id="PF13174">
    <property type="entry name" value="TPR_6"/>
    <property type="match status" value="1"/>
</dbReference>
<reference evidence="3 4" key="1">
    <citation type="submission" date="2019-02" db="EMBL/GenBank/DDBJ databases">
        <title>Deep-cultivation of Planctomycetes and their phenomic and genomic characterization uncovers novel biology.</title>
        <authorList>
            <person name="Wiegand S."/>
            <person name="Jogler M."/>
            <person name="Boedeker C."/>
            <person name="Pinto D."/>
            <person name="Vollmers J."/>
            <person name="Rivas-Marin E."/>
            <person name="Kohn T."/>
            <person name="Peeters S.H."/>
            <person name="Heuer A."/>
            <person name="Rast P."/>
            <person name="Oberbeckmann S."/>
            <person name="Bunk B."/>
            <person name="Jeske O."/>
            <person name="Meyerdierks A."/>
            <person name="Storesund J.E."/>
            <person name="Kallscheuer N."/>
            <person name="Luecker S."/>
            <person name="Lage O.M."/>
            <person name="Pohl T."/>
            <person name="Merkel B.J."/>
            <person name="Hornburger P."/>
            <person name="Mueller R.-W."/>
            <person name="Bruemmer F."/>
            <person name="Labrenz M."/>
            <person name="Spormann A.M."/>
            <person name="Op den Camp H."/>
            <person name="Overmann J."/>
            <person name="Amann R."/>
            <person name="Jetten M.S.M."/>
            <person name="Mascher T."/>
            <person name="Medema M.H."/>
            <person name="Devos D.P."/>
            <person name="Kaster A.-K."/>
            <person name="Ovreas L."/>
            <person name="Rohde M."/>
            <person name="Galperin M.Y."/>
            <person name="Jogler C."/>
        </authorList>
    </citation>
    <scope>NUCLEOTIDE SEQUENCE [LARGE SCALE GENOMIC DNA]</scope>
    <source>
        <strain evidence="3 4">Pan189</strain>
    </source>
</reference>
<name>A0A517QVJ6_9PLAN</name>
<evidence type="ECO:0000259" key="2">
    <source>
        <dbReference type="Pfam" id="PF03118"/>
    </source>
</evidence>
<dbReference type="Pfam" id="PF13432">
    <property type="entry name" value="TPR_16"/>
    <property type="match status" value="1"/>
</dbReference>
<dbReference type="PROSITE" id="PS50005">
    <property type="entry name" value="TPR"/>
    <property type="match status" value="1"/>
</dbReference>
<organism evidence="3 4">
    <name type="scientific">Stratiformator vulcanicus</name>
    <dbReference type="NCBI Taxonomy" id="2527980"/>
    <lineage>
        <taxon>Bacteria</taxon>
        <taxon>Pseudomonadati</taxon>
        <taxon>Planctomycetota</taxon>
        <taxon>Planctomycetia</taxon>
        <taxon>Planctomycetales</taxon>
        <taxon>Planctomycetaceae</taxon>
        <taxon>Stratiformator</taxon>
    </lineage>
</organism>
<keyword evidence="3" id="KW-0548">Nucleotidyltransferase</keyword>
<dbReference type="InterPro" id="IPR019734">
    <property type="entry name" value="TPR_rpt"/>
</dbReference>
<evidence type="ECO:0000256" key="1">
    <source>
        <dbReference type="PROSITE-ProRule" id="PRU00339"/>
    </source>
</evidence>
<proteinExistence type="predicted"/>
<dbReference type="AlphaFoldDB" id="A0A517QVJ6"/>
<keyword evidence="3" id="KW-0240">DNA-directed RNA polymerase</keyword>
<dbReference type="SUPFAM" id="SSF47789">
    <property type="entry name" value="C-terminal domain of RNA polymerase alpha subunit"/>
    <property type="match status" value="2"/>
</dbReference>
<dbReference type="EMBL" id="CP036268">
    <property type="protein sequence ID" value="QDT35665.1"/>
    <property type="molecule type" value="Genomic_DNA"/>
</dbReference>
<evidence type="ECO:0000313" key="4">
    <source>
        <dbReference type="Proteomes" id="UP000317318"/>
    </source>
</evidence>
<dbReference type="GO" id="GO:0003677">
    <property type="term" value="F:DNA binding"/>
    <property type="evidence" value="ECO:0007669"/>
    <property type="project" value="InterPro"/>
</dbReference>
<dbReference type="GO" id="GO:0003899">
    <property type="term" value="F:DNA-directed RNA polymerase activity"/>
    <property type="evidence" value="ECO:0007669"/>
    <property type="project" value="UniProtKB-EC"/>
</dbReference>
<dbReference type="EC" id="2.7.7.6" evidence="3"/>
<dbReference type="GO" id="GO:0000428">
    <property type="term" value="C:DNA-directed RNA polymerase complex"/>
    <property type="evidence" value="ECO:0007669"/>
    <property type="project" value="UniProtKB-KW"/>
</dbReference>
<feature type="domain" description="RNA polymerase alpha subunit C-terminal" evidence="2">
    <location>
        <begin position="393"/>
        <end position="455"/>
    </location>
</feature>
<dbReference type="SMART" id="SM00028">
    <property type="entry name" value="TPR"/>
    <property type="match status" value="3"/>
</dbReference>
<feature type="repeat" description="TPR" evidence="1">
    <location>
        <begin position="245"/>
        <end position="278"/>
    </location>
</feature>
<dbReference type="InterPro" id="IPR011990">
    <property type="entry name" value="TPR-like_helical_dom_sf"/>
</dbReference>
<keyword evidence="4" id="KW-1185">Reference proteome</keyword>
<dbReference type="GO" id="GO:0006351">
    <property type="term" value="P:DNA-templated transcription"/>
    <property type="evidence" value="ECO:0007669"/>
    <property type="project" value="InterPro"/>
</dbReference>
<dbReference type="PANTHER" id="PTHR12558">
    <property type="entry name" value="CELL DIVISION CYCLE 16,23,27"/>
    <property type="match status" value="1"/>
</dbReference>
<keyword evidence="3" id="KW-0804">Transcription</keyword>
<evidence type="ECO:0000313" key="3">
    <source>
        <dbReference type="EMBL" id="QDT35665.1"/>
    </source>
</evidence>
<dbReference type="Gene3D" id="1.10.150.20">
    <property type="entry name" value="5' to 3' exonuclease, C-terminal subdomain"/>
    <property type="match status" value="2"/>
</dbReference>
<dbReference type="Gene3D" id="1.25.40.10">
    <property type="entry name" value="Tetratricopeptide repeat domain"/>
    <property type="match status" value="1"/>
</dbReference>
<dbReference type="InterPro" id="IPR011260">
    <property type="entry name" value="RNAP_asu_C"/>
</dbReference>
<protein>
    <submittedName>
        <fullName evidence="3">DNA-directed RNA polymerase subunit alpha</fullName>
        <ecNumber evidence="3">2.7.7.6</ecNumber>
    </submittedName>
</protein>